<reference evidence="1" key="1">
    <citation type="journal article" date="2023" name="Nat. Commun.">
        <title>Diploid and tetraploid genomes of Acorus and the evolution of monocots.</title>
        <authorList>
            <person name="Ma L."/>
            <person name="Liu K.W."/>
            <person name="Li Z."/>
            <person name="Hsiao Y.Y."/>
            <person name="Qi Y."/>
            <person name="Fu T."/>
            <person name="Tang G.D."/>
            <person name="Zhang D."/>
            <person name="Sun W.H."/>
            <person name="Liu D.K."/>
            <person name="Li Y."/>
            <person name="Chen G.Z."/>
            <person name="Liu X.D."/>
            <person name="Liao X.Y."/>
            <person name="Jiang Y.T."/>
            <person name="Yu X."/>
            <person name="Hao Y."/>
            <person name="Huang J."/>
            <person name="Zhao X.W."/>
            <person name="Ke S."/>
            <person name="Chen Y.Y."/>
            <person name="Wu W.L."/>
            <person name="Hsu J.L."/>
            <person name="Lin Y.F."/>
            <person name="Huang M.D."/>
            <person name="Li C.Y."/>
            <person name="Huang L."/>
            <person name="Wang Z.W."/>
            <person name="Zhao X."/>
            <person name="Zhong W.Y."/>
            <person name="Peng D.H."/>
            <person name="Ahmad S."/>
            <person name="Lan S."/>
            <person name="Zhang J.S."/>
            <person name="Tsai W.C."/>
            <person name="Van de Peer Y."/>
            <person name="Liu Z.J."/>
        </authorList>
    </citation>
    <scope>NUCLEOTIDE SEQUENCE</scope>
    <source>
        <strain evidence="1">CP</strain>
    </source>
</reference>
<dbReference type="AlphaFoldDB" id="A0AAV9F7N9"/>
<proteinExistence type="predicted"/>
<keyword evidence="2" id="KW-1185">Reference proteome</keyword>
<sequence length="88" mass="9159">MVLGLSNLKGGGDEGGGAVGLQGSMKAIAGEDDRAWLRTVGRGRREARTASGGGDDVWGCRWFAGVDEGDHRGSRGRTAAKAKDGWAW</sequence>
<reference evidence="1" key="2">
    <citation type="submission" date="2023-06" db="EMBL/GenBank/DDBJ databases">
        <authorList>
            <person name="Ma L."/>
            <person name="Liu K.-W."/>
            <person name="Li Z."/>
            <person name="Hsiao Y.-Y."/>
            <person name="Qi Y."/>
            <person name="Fu T."/>
            <person name="Tang G."/>
            <person name="Zhang D."/>
            <person name="Sun W.-H."/>
            <person name="Liu D.-K."/>
            <person name="Li Y."/>
            <person name="Chen G.-Z."/>
            <person name="Liu X.-D."/>
            <person name="Liao X.-Y."/>
            <person name="Jiang Y.-T."/>
            <person name="Yu X."/>
            <person name="Hao Y."/>
            <person name="Huang J."/>
            <person name="Zhao X.-W."/>
            <person name="Ke S."/>
            <person name="Chen Y.-Y."/>
            <person name="Wu W.-L."/>
            <person name="Hsu J.-L."/>
            <person name="Lin Y.-F."/>
            <person name="Huang M.-D."/>
            <person name="Li C.-Y."/>
            <person name="Huang L."/>
            <person name="Wang Z.-W."/>
            <person name="Zhao X."/>
            <person name="Zhong W.-Y."/>
            <person name="Peng D.-H."/>
            <person name="Ahmad S."/>
            <person name="Lan S."/>
            <person name="Zhang J.-S."/>
            <person name="Tsai W.-C."/>
            <person name="Van De Peer Y."/>
            <person name="Liu Z.-J."/>
        </authorList>
    </citation>
    <scope>NUCLEOTIDE SEQUENCE</scope>
    <source>
        <strain evidence="1">CP</strain>
        <tissue evidence="1">Leaves</tissue>
    </source>
</reference>
<comment type="caution">
    <text evidence="1">The sequence shown here is derived from an EMBL/GenBank/DDBJ whole genome shotgun (WGS) entry which is preliminary data.</text>
</comment>
<gene>
    <name evidence="1" type="ORF">QJS10_CPA03g01222</name>
</gene>
<protein>
    <submittedName>
        <fullName evidence="1">Uncharacterized protein</fullName>
    </submittedName>
</protein>
<accession>A0AAV9F7N9</accession>
<dbReference type="EMBL" id="JAUJYO010000003">
    <property type="protein sequence ID" value="KAK1320617.1"/>
    <property type="molecule type" value="Genomic_DNA"/>
</dbReference>
<evidence type="ECO:0000313" key="2">
    <source>
        <dbReference type="Proteomes" id="UP001180020"/>
    </source>
</evidence>
<evidence type="ECO:0000313" key="1">
    <source>
        <dbReference type="EMBL" id="KAK1320617.1"/>
    </source>
</evidence>
<organism evidence="1 2">
    <name type="scientific">Acorus calamus</name>
    <name type="common">Sweet flag</name>
    <dbReference type="NCBI Taxonomy" id="4465"/>
    <lineage>
        <taxon>Eukaryota</taxon>
        <taxon>Viridiplantae</taxon>
        <taxon>Streptophyta</taxon>
        <taxon>Embryophyta</taxon>
        <taxon>Tracheophyta</taxon>
        <taxon>Spermatophyta</taxon>
        <taxon>Magnoliopsida</taxon>
        <taxon>Liliopsida</taxon>
        <taxon>Acoraceae</taxon>
        <taxon>Acorus</taxon>
    </lineage>
</organism>
<name>A0AAV9F7N9_ACOCL</name>
<dbReference type="Proteomes" id="UP001180020">
    <property type="component" value="Unassembled WGS sequence"/>
</dbReference>